<dbReference type="EMBL" id="ML743553">
    <property type="protein sequence ID" value="KAE8142966.1"/>
    <property type="molecule type" value="Genomic_DNA"/>
</dbReference>
<evidence type="ECO:0000313" key="3">
    <source>
        <dbReference type="Proteomes" id="UP000325672"/>
    </source>
</evidence>
<keyword evidence="3" id="KW-1185">Reference proteome</keyword>
<evidence type="ECO:0000256" key="1">
    <source>
        <dbReference type="SAM" id="MobiDB-lite"/>
    </source>
</evidence>
<feature type="compositionally biased region" description="Polar residues" evidence="1">
    <location>
        <begin position="41"/>
        <end position="51"/>
    </location>
</feature>
<dbReference type="GeneID" id="43648392"/>
<dbReference type="Proteomes" id="UP000325672">
    <property type="component" value="Unassembled WGS sequence"/>
</dbReference>
<evidence type="ECO:0000313" key="2">
    <source>
        <dbReference type="EMBL" id="KAE8142966.1"/>
    </source>
</evidence>
<feature type="region of interest" description="Disordered" evidence="1">
    <location>
        <begin position="34"/>
        <end position="91"/>
    </location>
</feature>
<organism evidence="2 3">
    <name type="scientific">Aspergillus pseudotamarii</name>
    <dbReference type="NCBI Taxonomy" id="132259"/>
    <lineage>
        <taxon>Eukaryota</taxon>
        <taxon>Fungi</taxon>
        <taxon>Dikarya</taxon>
        <taxon>Ascomycota</taxon>
        <taxon>Pezizomycotina</taxon>
        <taxon>Eurotiomycetes</taxon>
        <taxon>Eurotiomycetidae</taxon>
        <taxon>Eurotiales</taxon>
        <taxon>Aspergillaceae</taxon>
        <taxon>Aspergillus</taxon>
        <taxon>Aspergillus subgen. Circumdati</taxon>
    </lineage>
</organism>
<gene>
    <name evidence="2" type="ORF">BDV38DRAFT_95297</name>
</gene>
<reference evidence="2 3" key="1">
    <citation type="submission" date="2019-04" db="EMBL/GenBank/DDBJ databases">
        <title>Friends and foes A comparative genomics study of 23 Aspergillus species from section Flavi.</title>
        <authorList>
            <consortium name="DOE Joint Genome Institute"/>
            <person name="Kjaerbolling I."/>
            <person name="Vesth T."/>
            <person name="Frisvad J.C."/>
            <person name="Nybo J.L."/>
            <person name="Theobald S."/>
            <person name="Kildgaard S."/>
            <person name="Isbrandt T."/>
            <person name="Kuo A."/>
            <person name="Sato A."/>
            <person name="Lyhne E.K."/>
            <person name="Kogle M.E."/>
            <person name="Wiebenga A."/>
            <person name="Kun R.S."/>
            <person name="Lubbers R.J."/>
            <person name="Makela M.R."/>
            <person name="Barry K."/>
            <person name="Chovatia M."/>
            <person name="Clum A."/>
            <person name="Daum C."/>
            <person name="Haridas S."/>
            <person name="He G."/>
            <person name="LaButti K."/>
            <person name="Lipzen A."/>
            <person name="Mondo S."/>
            <person name="Riley R."/>
            <person name="Salamov A."/>
            <person name="Simmons B.A."/>
            <person name="Magnuson J.K."/>
            <person name="Henrissat B."/>
            <person name="Mortensen U.H."/>
            <person name="Larsen T.O."/>
            <person name="Devries R.P."/>
            <person name="Grigoriev I.V."/>
            <person name="Machida M."/>
            <person name="Baker S.E."/>
            <person name="Andersen M.R."/>
        </authorList>
    </citation>
    <scope>NUCLEOTIDE SEQUENCE [LARGE SCALE GENOMIC DNA]</scope>
    <source>
        <strain evidence="2 3">CBS 117625</strain>
    </source>
</reference>
<dbReference type="AlphaFoldDB" id="A0A5N6T9J7"/>
<dbReference type="RefSeq" id="XP_031919029.1">
    <property type="nucleotide sequence ID" value="XM_032064182.1"/>
</dbReference>
<protein>
    <submittedName>
        <fullName evidence="2">Uncharacterized protein</fullName>
    </submittedName>
</protein>
<sequence length="91" mass="10269">MTSCFGVHFTQWGSRINNRQLGIPTNASKAIIKSDMDQQRTHSLTQATTNDLKPKKAFNQNSPPAKHQPFQAHSPQRSDRHANSHATSRYI</sequence>
<name>A0A5N6T9J7_ASPPS</name>
<proteinExistence type="predicted"/>
<accession>A0A5N6T9J7</accession>